<feature type="region of interest" description="Disordered" evidence="2">
    <location>
        <begin position="491"/>
        <end position="589"/>
    </location>
</feature>
<feature type="compositionally biased region" description="Low complexity" evidence="2">
    <location>
        <begin position="528"/>
        <end position="542"/>
    </location>
</feature>
<organism evidence="3 4">
    <name type="scientific">Cyphellophora europaea (strain CBS 101466)</name>
    <name type="common">Phialophora europaea</name>
    <dbReference type="NCBI Taxonomy" id="1220924"/>
    <lineage>
        <taxon>Eukaryota</taxon>
        <taxon>Fungi</taxon>
        <taxon>Dikarya</taxon>
        <taxon>Ascomycota</taxon>
        <taxon>Pezizomycotina</taxon>
        <taxon>Eurotiomycetes</taxon>
        <taxon>Chaetothyriomycetidae</taxon>
        <taxon>Chaetothyriales</taxon>
        <taxon>Cyphellophoraceae</taxon>
        <taxon>Cyphellophora</taxon>
    </lineage>
</organism>
<evidence type="ECO:0000313" key="3">
    <source>
        <dbReference type="EMBL" id="ETN45292.1"/>
    </source>
</evidence>
<name>W2S9E5_CYPE1</name>
<dbReference type="RefSeq" id="XP_008712020.1">
    <property type="nucleotide sequence ID" value="XM_008713798.1"/>
</dbReference>
<dbReference type="EMBL" id="KB822712">
    <property type="protein sequence ID" value="ETN45292.1"/>
    <property type="molecule type" value="Genomic_DNA"/>
</dbReference>
<dbReference type="Proteomes" id="UP000030752">
    <property type="component" value="Unassembled WGS sequence"/>
</dbReference>
<sequence>MSSVNSAISKPFNLMTIDELLEALPECNPAAVQEIWMPEMRKKFEATRAIVQNAEGRNFQSHESLVSMETDLKNINAQAQNVSALYEKVIKSAERLAEMNVDTLTQLLEEANDKVNITNAGCQKLRSELELKVKEVAAAQYNVQAVVDSIRDVLNKALQYPQNWDRVQCQNIQQVLQDYPHDPDQKGPSALRIRQQSFLQLVADLREAEGCVADLRALTQAQGRLVEEQSTEREKAMARQEESMQTIDTRDHEILLLDQRNREMEAKLEKYQVALRLADKDVAHNRSLQQQLHRVSQECDKRLEEKDAALLQMRQDFECVQEQLKTAQVDLRNANTTRALIAGQAGLNKPRPSLPSSYSSFTLNVRHLSEHTEAPRPQQTYKILGPHPKLVEPQQADVVVSQPPRDLRSLAQPVRSRHLSGPSEESITRPRRASLDSGKVIFARPHNETKPLPSPPTIVASISLGNRSHQTECSVPSVSPEMVPNISAPMHDQGHGHSPRYHMRDYHWDETPPSGKRMLSLIAEASHEGSSSPESNSATSSEKNAYRGSIHALELLNSQSSPAEDSPEEPVMHASWSEPHRRRGLRKVASAEMDVSQLYHQHL</sequence>
<dbReference type="AlphaFoldDB" id="W2S9E5"/>
<protein>
    <submittedName>
        <fullName evidence="3">Uncharacterized protein</fullName>
    </submittedName>
</protein>
<evidence type="ECO:0000313" key="4">
    <source>
        <dbReference type="Proteomes" id="UP000030752"/>
    </source>
</evidence>
<accession>W2S9E5</accession>
<proteinExistence type="predicted"/>
<gene>
    <name evidence="3" type="ORF">HMPREF1541_09123</name>
</gene>
<dbReference type="OrthoDB" id="4117168at2759"/>
<feature type="coiled-coil region" evidence="1">
    <location>
        <begin position="254"/>
        <end position="305"/>
    </location>
</feature>
<feature type="region of interest" description="Disordered" evidence="2">
    <location>
        <begin position="407"/>
        <end position="433"/>
    </location>
</feature>
<feature type="coiled-coil region" evidence="1">
    <location>
        <begin position="94"/>
        <end position="128"/>
    </location>
</feature>
<reference evidence="3 4" key="1">
    <citation type="submission" date="2013-03" db="EMBL/GenBank/DDBJ databases">
        <title>The Genome Sequence of Phialophora europaea CBS 101466.</title>
        <authorList>
            <consortium name="The Broad Institute Genomics Platform"/>
            <person name="Cuomo C."/>
            <person name="de Hoog S."/>
            <person name="Gorbushina A."/>
            <person name="Walker B."/>
            <person name="Young S.K."/>
            <person name="Zeng Q."/>
            <person name="Gargeya S."/>
            <person name="Fitzgerald M."/>
            <person name="Haas B."/>
            <person name="Abouelleil A."/>
            <person name="Allen A.W."/>
            <person name="Alvarado L."/>
            <person name="Arachchi H.M."/>
            <person name="Berlin A.M."/>
            <person name="Chapman S.B."/>
            <person name="Gainer-Dewar J."/>
            <person name="Goldberg J."/>
            <person name="Griggs A."/>
            <person name="Gujja S."/>
            <person name="Hansen M."/>
            <person name="Howarth C."/>
            <person name="Imamovic A."/>
            <person name="Ireland A."/>
            <person name="Larimer J."/>
            <person name="McCowan C."/>
            <person name="Murphy C."/>
            <person name="Pearson M."/>
            <person name="Poon T.W."/>
            <person name="Priest M."/>
            <person name="Roberts A."/>
            <person name="Saif S."/>
            <person name="Shea T."/>
            <person name="Sisk P."/>
            <person name="Sykes S."/>
            <person name="Wortman J."/>
            <person name="Nusbaum C."/>
            <person name="Birren B."/>
        </authorList>
    </citation>
    <scope>NUCLEOTIDE SEQUENCE [LARGE SCALE GENOMIC DNA]</scope>
    <source>
        <strain evidence="3 4">CBS 101466</strain>
    </source>
</reference>
<dbReference type="HOGENOM" id="CLU_452710_0_0_1"/>
<dbReference type="VEuPathDB" id="FungiDB:HMPREF1541_09123"/>
<dbReference type="GeneID" id="19976462"/>
<keyword evidence="1" id="KW-0175">Coiled coil</keyword>
<dbReference type="InParanoid" id="W2S9E5"/>
<keyword evidence="4" id="KW-1185">Reference proteome</keyword>
<evidence type="ECO:0000256" key="2">
    <source>
        <dbReference type="SAM" id="MobiDB-lite"/>
    </source>
</evidence>
<dbReference type="eggNOG" id="ENOG502RV2B">
    <property type="taxonomic scope" value="Eukaryota"/>
</dbReference>
<evidence type="ECO:0000256" key="1">
    <source>
        <dbReference type="SAM" id="Coils"/>
    </source>
</evidence>